<reference evidence="3 4" key="1">
    <citation type="journal article" date="2021" name="Arch. Microbiol.">
        <title>Myceligenerans indicum sp. nov., an actinobacterium isolated from mangrove sediment of Sundarbans, India.</title>
        <authorList>
            <person name="Asha K."/>
            <person name="Bhadury P."/>
        </authorList>
    </citation>
    <scope>NUCLEOTIDE SEQUENCE [LARGE SCALE GENOMIC DNA]</scope>
    <source>
        <strain evidence="3 4">I2</strain>
    </source>
</reference>
<dbReference type="RefSeq" id="WP_201845958.1">
    <property type="nucleotide sequence ID" value="NZ_JABBYC010000008.1"/>
</dbReference>
<dbReference type="Pfam" id="PF02557">
    <property type="entry name" value="VanY"/>
    <property type="match status" value="1"/>
</dbReference>
<dbReference type="InterPro" id="IPR003709">
    <property type="entry name" value="VanY-like_core_dom"/>
</dbReference>
<accession>A0ABS1LIR5</accession>
<comment type="caution">
    <text evidence="3">The sequence shown here is derived from an EMBL/GenBank/DDBJ whole genome shotgun (WGS) entry which is preliminary data.</text>
</comment>
<dbReference type="SUPFAM" id="SSF55166">
    <property type="entry name" value="Hedgehog/DD-peptidase"/>
    <property type="match status" value="1"/>
</dbReference>
<feature type="compositionally biased region" description="Basic and acidic residues" evidence="1">
    <location>
        <begin position="200"/>
        <end position="236"/>
    </location>
</feature>
<evidence type="ECO:0000256" key="1">
    <source>
        <dbReference type="SAM" id="MobiDB-lite"/>
    </source>
</evidence>
<name>A0ABS1LIR5_9MICO</name>
<dbReference type="EMBL" id="JABBYC010000008">
    <property type="protein sequence ID" value="MBL0886122.1"/>
    <property type="molecule type" value="Genomic_DNA"/>
</dbReference>
<feature type="region of interest" description="Disordered" evidence="1">
    <location>
        <begin position="481"/>
        <end position="757"/>
    </location>
</feature>
<feature type="region of interest" description="Disordered" evidence="1">
    <location>
        <begin position="185"/>
        <end position="273"/>
    </location>
</feature>
<feature type="region of interest" description="Disordered" evidence="1">
    <location>
        <begin position="1"/>
        <end position="32"/>
    </location>
</feature>
<dbReference type="InterPro" id="IPR009045">
    <property type="entry name" value="Zn_M74/Hedgehog-like"/>
</dbReference>
<feature type="compositionally biased region" description="Basic and acidic residues" evidence="1">
    <location>
        <begin position="263"/>
        <end position="273"/>
    </location>
</feature>
<feature type="compositionally biased region" description="Pro residues" evidence="1">
    <location>
        <begin position="536"/>
        <end position="633"/>
    </location>
</feature>
<evidence type="ECO:0000259" key="2">
    <source>
        <dbReference type="Pfam" id="PF02557"/>
    </source>
</evidence>
<keyword evidence="4" id="KW-1185">Reference proteome</keyword>
<feature type="compositionally biased region" description="Acidic residues" evidence="1">
    <location>
        <begin position="685"/>
        <end position="705"/>
    </location>
</feature>
<feature type="domain" description="D-alanyl-D-alanine carboxypeptidase-like core" evidence="2">
    <location>
        <begin position="360"/>
        <end position="470"/>
    </location>
</feature>
<dbReference type="Gene3D" id="3.30.1380.10">
    <property type="match status" value="1"/>
</dbReference>
<feature type="compositionally biased region" description="Acidic residues" evidence="1">
    <location>
        <begin position="743"/>
        <end position="757"/>
    </location>
</feature>
<protein>
    <recommendedName>
        <fullName evidence="2">D-alanyl-D-alanine carboxypeptidase-like core domain-containing protein</fullName>
    </recommendedName>
</protein>
<sequence>MSGPSDSSPRKRADGADEAADDALPGAATLGPRALPWRSRLPGAAFLRTHRRGARRIAATVTGAAVAAAVLFGSGGSLPQGGGIGYADAPLRPYAASPADFSSDSVTVDQVLGVLERAHELAVQQGASMDPQVAQAAAELGMLYITYRGQQEAIRAASGVLDPRDGSVVGPAAGGSDLPAVVGEEAGRADESDADESDAEHEPADSEKPDTEKPDSEKPDSERGDEAPGEDQKGGDGDAGTVTEVSRVFGLGANPVDDLGADDSGRGEAEAHDHDVLVTHEDLVVAAQRLARLMDPTTTDALVVAPIPAAGPGEVADSADPRLRENLVSIVDAFSLSTAGFANGRIPVDVLCPLTFAPGHRLRCDAAERLTALNAEYEKRFGRSIPMTDSYRTLESQVRLRASKPTLAAIPGTSNHGWGIAVDLGVPISSGRSAEYAWLRVHGPDYGWDNPAWARLNGSKPEPWHFEFFAAGAIPNRAVGISDVSSEDDPRYRPPTKAKPGDGPAVTPAKKPNGGGTSGGSNDPSKDPGDGSVPSSKPPRPTPKPSPSPSGEPTPSPSPSGEPTPSPSPSGDPTPTPSPSPSDDPTPTPTPSPSEPSPSPSPSGDPTPSPSPSGDPTPTPSPSPSDDPTPSPEPSGSGEPDQSAETGSETDGDSNAACSESADDPGSTDGVTDGDSVEEPAGGTDDSEPSDCDSDDPASGDDPEAESTPSSDSPDGSSGQTDALTGVVGTVAASALVRRRDEDEPDEDDPEDGDREA</sequence>
<dbReference type="CDD" id="cd14814">
    <property type="entry name" value="Peptidase_M15"/>
    <property type="match status" value="1"/>
</dbReference>
<proteinExistence type="predicted"/>
<organism evidence="3 4">
    <name type="scientific">Myceligenerans indicum</name>
    <dbReference type="NCBI Taxonomy" id="2593663"/>
    <lineage>
        <taxon>Bacteria</taxon>
        <taxon>Bacillati</taxon>
        <taxon>Actinomycetota</taxon>
        <taxon>Actinomycetes</taxon>
        <taxon>Micrococcales</taxon>
        <taxon>Promicromonosporaceae</taxon>
        <taxon>Myceligenerans</taxon>
    </lineage>
</organism>
<feature type="compositionally biased region" description="Low complexity" evidence="1">
    <location>
        <begin position="709"/>
        <end position="719"/>
    </location>
</feature>
<evidence type="ECO:0000313" key="3">
    <source>
        <dbReference type="EMBL" id="MBL0886122.1"/>
    </source>
</evidence>
<gene>
    <name evidence="3" type="ORF">HGK34_07520</name>
</gene>
<evidence type="ECO:0000313" key="4">
    <source>
        <dbReference type="Proteomes" id="UP000675409"/>
    </source>
</evidence>
<dbReference type="Proteomes" id="UP000675409">
    <property type="component" value="Unassembled WGS sequence"/>
</dbReference>